<dbReference type="Gene3D" id="3.10.450.50">
    <property type="match status" value="1"/>
</dbReference>
<evidence type="ECO:0000313" key="2">
    <source>
        <dbReference type="Proteomes" id="UP000646426"/>
    </source>
</evidence>
<protein>
    <recommendedName>
        <fullName evidence="3">Nuclear transport factor 2 family protein</fullName>
    </recommendedName>
</protein>
<proteinExistence type="predicted"/>
<accession>A0A918SXA4</accession>
<organism evidence="1 2">
    <name type="scientific">Cognatilysobacter bugurensis</name>
    <dbReference type="NCBI Taxonomy" id="543356"/>
    <lineage>
        <taxon>Bacteria</taxon>
        <taxon>Pseudomonadati</taxon>
        <taxon>Pseudomonadota</taxon>
        <taxon>Gammaproteobacteria</taxon>
        <taxon>Lysobacterales</taxon>
        <taxon>Lysobacteraceae</taxon>
        <taxon>Cognatilysobacter</taxon>
    </lineage>
</organism>
<sequence>MSRLEETRAVELVMQDYFDGLFFSDVSRLERAFHPQAHYFTASGGELLHYDMAEYFPIVNARASPASTGALRTDAIVAIDFVGPVTALVKAMCSIPPKHFLDVLTLVKVDDRWQIVAKVFHYEIRD</sequence>
<dbReference type="InterPro" id="IPR039437">
    <property type="entry name" value="FrzH/put_lumazine-bd"/>
</dbReference>
<reference evidence="1" key="2">
    <citation type="submission" date="2020-09" db="EMBL/GenBank/DDBJ databases">
        <authorList>
            <person name="Sun Q."/>
            <person name="Kim S."/>
        </authorList>
    </citation>
    <scope>NUCLEOTIDE SEQUENCE</scope>
    <source>
        <strain evidence="1">KCTC 23077</strain>
    </source>
</reference>
<reference evidence="1" key="1">
    <citation type="journal article" date="2014" name="Int. J. Syst. Evol. Microbiol.">
        <title>Complete genome sequence of Corynebacterium casei LMG S-19264T (=DSM 44701T), isolated from a smear-ripened cheese.</title>
        <authorList>
            <consortium name="US DOE Joint Genome Institute (JGI-PGF)"/>
            <person name="Walter F."/>
            <person name="Albersmeier A."/>
            <person name="Kalinowski J."/>
            <person name="Ruckert C."/>
        </authorList>
    </citation>
    <scope>NUCLEOTIDE SEQUENCE</scope>
    <source>
        <strain evidence="1">KCTC 23077</strain>
    </source>
</reference>
<gene>
    <name evidence="1" type="ORF">GCM10007067_12710</name>
</gene>
<dbReference type="RefSeq" id="WP_268244913.1">
    <property type="nucleotide sequence ID" value="NZ_BMYD01000001.1"/>
</dbReference>
<name>A0A918SXA4_9GAMM</name>
<keyword evidence="2" id="KW-1185">Reference proteome</keyword>
<dbReference type="Pfam" id="PF12893">
    <property type="entry name" value="Lumazine_bd_2"/>
    <property type="match status" value="1"/>
</dbReference>
<dbReference type="EMBL" id="BMYD01000001">
    <property type="protein sequence ID" value="GHA76881.1"/>
    <property type="molecule type" value="Genomic_DNA"/>
</dbReference>
<dbReference type="Proteomes" id="UP000646426">
    <property type="component" value="Unassembled WGS sequence"/>
</dbReference>
<evidence type="ECO:0000313" key="1">
    <source>
        <dbReference type="EMBL" id="GHA76881.1"/>
    </source>
</evidence>
<dbReference type="InterPro" id="IPR032710">
    <property type="entry name" value="NTF2-like_dom_sf"/>
</dbReference>
<dbReference type="SUPFAM" id="SSF54427">
    <property type="entry name" value="NTF2-like"/>
    <property type="match status" value="1"/>
</dbReference>
<evidence type="ECO:0008006" key="3">
    <source>
        <dbReference type="Google" id="ProtNLM"/>
    </source>
</evidence>
<dbReference type="AlphaFoldDB" id="A0A918SXA4"/>
<comment type="caution">
    <text evidence="1">The sequence shown here is derived from an EMBL/GenBank/DDBJ whole genome shotgun (WGS) entry which is preliminary data.</text>
</comment>